<protein>
    <submittedName>
        <fullName evidence="2">Uncharacterized protein</fullName>
    </submittedName>
</protein>
<proteinExistence type="predicted"/>
<dbReference type="RefSeq" id="XP_026603814.1">
    <property type="nucleotide sequence ID" value="XM_026747982.1"/>
</dbReference>
<keyword evidence="3" id="KW-1185">Reference proteome</keyword>
<dbReference type="AlphaFoldDB" id="A0A3D8RZ30"/>
<feature type="compositionally biased region" description="Basic and acidic residues" evidence="1">
    <location>
        <begin position="1"/>
        <end position="18"/>
    </location>
</feature>
<accession>A0A3D8RZ30</accession>
<comment type="caution">
    <text evidence="2">The sequence shown here is derived from an EMBL/GenBank/DDBJ whole genome shotgun (WGS) entry which is preliminary data.</text>
</comment>
<dbReference type="EMBL" id="PVWQ01000006">
    <property type="protein sequence ID" value="RDW79114.1"/>
    <property type="molecule type" value="Genomic_DNA"/>
</dbReference>
<feature type="region of interest" description="Disordered" evidence="1">
    <location>
        <begin position="1"/>
        <end position="64"/>
    </location>
</feature>
<name>A0A3D8RZ30_9EURO</name>
<evidence type="ECO:0000313" key="2">
    <source>
        <dbReference type="EMBL" id="RDW79114.1"/>
    </source>
</evidence>
<sequence length="221" mass="24081">MGLKYDIDEIKARQDRQRAISPGPRRFIPTTVHAEDVESPTSPPPSPNEAPITAPSQEDGYPASPDFAALAQEQPLAAPDFDLERQHPYGLDPVTGAQLGLNPPLIFPDPPLPPFGAQAVGISLTGQGAVYGATGRVVGHLPLPVVVQVVPERPAESWRFERMGEEDVRSLMAESRRIVMQGIPEVGAVTRGWWANMGGLWVGEGRVVRVWHNVQMLFVDM</sequence>
<organism evidence="2 3">
    <name type="scientific">Aspergillus mulundensis</name>
    <dbReference type="NCBI Taxonomy" id="1810919"/>
    <lineage>
        <taxon>Eukaryota</taxon>
        <taxon>Fungi</taxon>
        <taxon>Dikarya</taxon>
        <taxon>Ascomycota</taxon>
        <taxon>Pezizomycotina</taxon>
        <taxon>Eurotiomycetes</taxon>
        <taxon>Eurotiomycetidae</taxon>
        <taxon>Eurotiales</taxon>
        <taxon>Aspergillaceae</taxon>
        <taxon>Aspergillus</taxon>
        <taxon>Aspergillus subgen. Nidulantes</taxon>
    </lineage>
</organism>
<evidence type="ECO:0000256" key="1">
    <source>
        <dbReference type="SAM" id="MobiDB-lite"/>
    </source>
</evidence>
<dbReference type="GeneID" id="38116336"/>
<evidence type="ECO:0000313" key="3">
    <source>
        <dbReference type="Proteomes" id="UP000256690"/>
    </source>
</evidence>
<dbReference type="Proteomes" id="UP000256690">
    <property type="component" value="Unassembled WGS sequence"/>
</dbReference>
<reference evidence="2 3" key="1">
    <citation type="journal article" date="2018" name="IMA Fungus">
        <title>IMA Genome-F 9: Draft genome sequence of Annulohypoxylon stygium, Aspergillus mulundensis, Berkeleyomyces basicola (syn. Thielaviopsis basicola), Ceratocystis smalleyi, two Cercospora beticola strains, Coleophoma cylindrospora, Fusarium fracticaudum, Phialophora cf. hyalina, and Morchella septimelata.</title>
        <authorList>
            <person name="Wingfield B.D."/>
            <person name="Bills G.F."/>
            <person name="Dong Y."/>
            <person name="Huang W."/>
            <person name="Nel W.J."/>
            <person name="Swalarsk-Parry B.S."/>
            <person name="Vaghefi N."/>
            <person name="Wilken P.M."/>
            <person name="An Z."/>
            <person name="de Beer Z.W."/>
            <person name="De Vos L."/>
            <person name="Chen L."/>
            <person name="Duong T.A."/>
            <person name="Gao Y."/>
            <person name="Hammerbacher A."/>
            <person name="Kikkert J.R."/>
            <person name="Li Y."/>
            <person name="Li H."/>
            <person name="Li K."/>
            <person name="Li Q."/>
            <person name="Liu X."/>
            <person name="Ma X."/>
            <person name="Naidoo K."/>
            <person name="Pethybridge S.J."/>
            <person name="Sun J."/>
            <person name="Steenkamp E.T."/>
            <person name="van der Nest M.A."/>
            <person name="van Wyk S."/>
            <person name="Wingfield M.J."/>
            <person name="Xiong C."/>
            <person name="Yue Q."/>
            <person name="Zhang X."/>
        </authorList>
    </citation>
    <scope>NUCLEOTIDE SEQUENCE [LARGE SCALE GENOMIC DNA]</scope>
    <source>
        <strain evidence="2 3">DSM 5745</strain>
    </source>
</reference>
<gene>
    <name evidence="2" type="ORF">DSM5745_05966</name>
</gene>